<dbReference type="STRING" id="1888892.BFL28_02825"/>
<proteinExistence type="predicted"/>
<dbReference type="Proteomes" id="UP000094487">
    <property type="component" value="Unassembled WGS sequence"/>
</dbReference>
<protein>
    <submittedName>
        <fullName evidence="1">Uncharacterized protein</fullName>
    </submittedName>
</protein>
<name>A0A1E3LWK9_9SPHN</name>
<sequence length="88" mass="8938">MADAQHHALRIVAPGTSTPLFQLLGQIGGGLTAKRRVGRAGTFALRTVAVGTGGKAPGRVTAMIKRDRFDGADGPCSVRSGGPRGVVS</sequence>
<gene>
    <name evidence="1" type="ORF">BFL28_02825</name>
</gene>
<evidence type="ECO:0000313" key="2">
    <source>
        <dbReference type="Proteomes" id="UP000094487"/>
    </source>
</evidence>
<evidence type="ECO:0000313" key="1">
    <source>
        <dbReference type="EMBL" id="ODP37180.1"/>
    </source>
</evidence>
<comment type="caution">
    <text evidence="1">The sequence shown here is derived from an EMBL/GenBank/DDBJ whole genome shotgun (WGS) entry which is preliminary data.</text>
</comment>
<keyword evidence="2" id="KW-1185">Reference proteome</keyword>
<reference evidence="1 2" key="1">
    <citation type="submission" date="2016-08" db="EMBL/GenBank/DDBJ databases">
        <title>Draft genome of the agarase producing Sphingomonas sp. MCT13.</title>
        <authorList>
            <person name="D'Andrea M.M."/>
            <person name="Rossolini G.M."/>
            <person name="Thaller M.C."/>
        </authorList>
    </citation>
    <scope>NUCLEOTIDE SEQUENCE [LARGE SCALE GENOMIC DNA]</scope>
    <source>
        <strain evidence="1 2">MCT13</strain>
    </source>
</reference>
<organism evidence="1 2">
    <name type="scientific">Sphingomonas turrisvirgatae</name>
    <dbReference type="NCBI Taxonomy" id="1888892"/>
    <lineage>
        <taxon>Bacteria</taxon>
        <taxon>Pseudomonadati</taxon>
        <taxon>Pseudomonadota</taxon>
        <taxon>Alphaproteobacteria</taxon>
        <taxon>Sphingomonadales</taxon>
        <taxon>Sphingomonadaceae</taxon>
        <taxon>Sphingomonas</taxon>
    </lineage>
</organism>
<accession>A0A1E3LWK9</accession>
<dbReference type="EMBL" id="MDDS01000035">
    <property type="protein sequence ID" value="ODP37180.1"/>
    <property type="molecule type" value="Genomic_DNA"/>
</dbReference>
<dbReference type="AlphaFoldDB" id="A0A1E3LWK9"/>